<accession>A0AAW5YX67</accession>
<evidence type="ECO:0000259" key="1">
    <source>
        <dbReference type="Pfam" id="PF10543"/>
    </source>
</evidence>
<dbReference type="InterPro" id="IPR018873">
    <property type="entry name" value="KilA-N_DNA-bd_domain"/>
</dbReference>
<name>A0AAW5YX67_9LACO</name>
<dbReference type="Pfam" id="PF10543">
    <property type="entry name" value="ORF6N"/>
    <property type="match status" value="1"/>
</dbReference>
<evidence type="ECO:0000313" key="3">
    <source>
        <dbReference type="Proteomes" id="UP001210502"/>
    </source>
</evidence>
<dbReference type="AlphaFoldDB" id="A0AAW5YX67"/>
<dbReference type="EMBL" id="JAQIEY010000007">
    <property type="protein sequence ID" value="MDA3767539.1"/>
    <property type="molecule type" value="Genomic_DNA"/>
</dbReference>
<comment type="caution">
    <text evidence="2">The sequence shown here is derived from an EMBL/GenBank/DDBJ whole genome shotgun (WGS) entry which is preliminary data.</text>
</comment>
<proteinExistence type="predicted"/>
<organism evidence="2 3">
    <name type="scientific">Lactobacillus delbrueckii</name>
    <dbReference type="NCBI Taxonomy" id="1584"/>
    <lineage>
        <taxon>Bacteria</taxon>
        <taxon>Bacillati</taxon>
        <taxon>Bacillota</taxon>
        <taxon>Bacilli</taxon>
        <taxon>Lactobacillales</taxon>
        <taxon>Lactobacillaceae</taxon>
        <taxon>Lactobacillus</taxon>
    </lineage>
</organism>
<reference evidence="2" key="1">
    <citation type="submission" date="2023-01" db="EMBL/GenBank/DDBJ databases">
        <title>Sequencing of the bacterial strains from artisanal fermented milk Matsoni.</title>
        <authorList>
            <person name="Rozman V."/>
            <person name="Accetto T."/>
            <person name="Bogovic Matijasic B."/>
        </authorList>
    </citation>
    <scope>NUCLEOTIDE SEQUENCE</scope>
    <source>
        <strain evidence="2">Lbl333</strain>
    </source>
</reference>
<evidence type="ECO:0000313" key="2">
    <source>
        <dbReference type="EMBL" id="MDA3767539.1"/>
    </source>
</evidence>
<feature type="domain" description="KilA-N DNA-binding" evidence="1">
    <location>
        <begin position="25"/>
        <end position="105"/>
    </location>
</feature>
<gene>
    <name evidence="2" type="ORF">PF586_03425</name>
</gene>
<sequence>MKIKNIGQQEVAGKSFDGIIGGFGKGKRSILARDIAKIHGVSVKAINQSINRNRRHFNENDLIDLKASPNFEKTLEDLDFTPREIGNANNIYLLSERGYAKLLKIMDSDSAWDMYEKLVDEYFVLKTTRAMTHAQRIQMLKLEDKKRSQGHQEG</sequence>
<dbReference type="RefSeq" id="WP_271024328.1">
    <property type="nucleotide sequence ID" value="NZ_JAQIEY010000007.1"/>
</dbReference>
<dbReference type="Proteomes" id="UP001210502">
    <property type="component" value="Unassembled WGS sequence"/>
</dbReference>
<protein>
    <submittedName>
        <fullName evidence="2">ORF6N domain-containing protein</fullName>
    </submittedName>
</protein>